<sequence length="106" mass="12054">MSLELTCAKHRIALEKKHFPNGVTPREINLLDDVEQLLQRAYQAGAQSSNDVQAWSNQSAFGYAIMAAERVGFSESDTQRLIRALHNRFDVVSLEKAAEHYRRSSY</sequence>
<gene>
    <name evidence="1" type="ORF">GNP95_00250</name>
</gene>
<name>A0A7X2YXT5_9BACL</name>
<accession>A0A7X2YXT5</accession>
<evidence type="ECO:0000313" key="2">
    <source>
        <dbReference type="Proteomes" id="UP000447876"/>
    </source>
</evidence>
<dbReference type="Proteomes" id="UP000447876">
    <property type="component" value="Unassembled WGS sequence"/>
</dbReference>
<comment type="caution">
    <text evidence="1">The sequence shown here is derived from an EMBL/GenBank/DDBJ whole genome shotgun (WGS) entry which is preliminary data.</text>
</comment>
<evidence type="ECO:0000313" key="1">
    <source>
        <dbReference type="EMBL" id="MUG43448.1"/>
    </source>
</evidence>
<dbReference type="OrthoDB" id="1913115at2"/>
<dbReference type="EMBL" id="WNZW01000001">
    <property type="protein sequence ID" value="MUG43448.1"/>
    <property type="molecule type" value="Genomic_DNA"/>
</dbReference>
<organism evidence="1 2">
    <name type="scientific">Paenibacillus woosongensis</name>
    <dbReference type="NCBI Taxonomy" id="307580"/>
    <lineage>
        <taxon>Bacteria</taxon>
        <taxon>Bacillati</taxon>
        <taxon>Bacillota</taxon>
        <taxon>Bacilli</taxon>
        <taxon>Bacillales</taxon>
        <taxon>Paenibacillaceae</taxon>
        <taxon>Paenibacillus</taxon>
    </lineage>
</organism>
<dbReference type="AlphaFoldDB" id="A0A7X2YXT5"/>
<proteinExistence type="predicted"/>
<reference evidence="1 2" key="1">
    <citation type="submission" date="2019-11" db="EMBL/GenBank/DDBJ databases">
        <title>Draft genome sequences of five Paenibacillus species of dairy origin.</title>
        <authorList>
            <person name="Olajide A.M."/>
            <person name="Chen S."/>
            <person name="Lapointe G."/>
        </authorList>
    </citation>
    <scope>NUCLEOTIDE SEQUENCE [LARGE SCALE GENOMIC DNA]</scope>
    <source>
        <strain evidence="1 2">12CR55</strain>
    </source>
</reference>
<protein>
    <submittedName>
        <fullName evidence="1">Uncharacterized protein</fullName>
    </submittedName>
</protein>
<dbReference type="RefSeq" id="WP_155608939.1">
    <property type="nucleotide sequence ID" value="NZ_WNZW01000001.1"/>
</dbReference>